<gene>
    <name evidence="6" type="ordered locus">Mfla_2584</name>
</gene>
<dbReference type="AlphaFoldDB" id="Q1GY38"/>
<evidence type="ECO:0000256" key="2">
    <source>
        <dbReference type="ARBA" id="ARBA00022692"/>
    </source>
</evidence>
<reference evidence="6 7" key="1">
    <citation type="submission" date="2006-03" db="EMBL/GenBank/DDBJ databases">
        <title>Complete sequence of Methylobacillus flagellatus KT.</title>
        <authorList>
            <consortium name="US DOE Joint Genome Institute"/>
            <person name="Copeland A."/>
            <person name="Lucas S."/>
            <person name="Lapidus A."/>
            <person name="Barry K."/>
            <person name="Detter J.C."/>
            <person name="Glavina del Rio T."/>
            <person name="Hammon N."/>
            <person name="Israni S."/>
            <person name="Dalin E."/>
            <person name="Tice H."/>
            <person name="Pitluck S."/>
            <person name="Brettin T."/>
            <person name="Bruce D."/>
            <person name="Han C."/>
            <person name="Tapia R."/>
            <person name="Saunders E."/>
            <person name="Gilna P."/>
            <person name="Schmutz J."/>
            <person name="Larimer F."/>
            <person name="Land M."/>
            <person name="Kyrpides N."/>
            <person name="Anderson I."/>
            <person name="Richardson P."/>
        </authorList>
    </citation>
    <scope>NUCLEOTIDE SEQUENCE [LARGE SCALE GENOMIC DNA]</scope>
    <source>
        <strain evidence="7">KT / ATCC 51484 / DSM 6875</strain>
    </source>
</reference>
<dbReference type="RefSeq" id="WP_011480802.1">
    <property type="nucleotide sequence ID" value="NC_007947.1"/>
</dbReference>
<keyword evidence="1" id="KW-1003">Cell membrane</keyword>
<accession>Q1GY38</accession>
<name>Q1GY38_METFK</name>
<protein>
    <recommendedName>
        <fullName evidence="8">DUF1656 domain-containing protein</fullName>
    </recommendedName>
</protein>
<dbReference type="STRING" id="265072.Mfla_2584"/>
<dbReference type="HOGENOM" id="CLU_188292_3_0_4"/>
<sequence>MPRELAFLDALMPTLVLAFLAALMLYWLLDKALLWLGTYQFIWYRALFRLGLFVCLFCSLGLLIY</sequence>
<dbReference type="Proteomes" id="UP000002440">
    <property type="component" value="Chromosome"/>
</dbReference>
<feature type="transmembrane region" description="Helical" evidence="5">
    <location>
        <begin position="41"/>
        <end position="64"/>
    </location>
</feature>
<feature type="transmembrane region" description="Helical" evidence="5">
    <location>
        <begin position="7"/>
        <end position="29"/>
    </location>
</feature>
<evidence type="ECO:0000256" key="5">
    <source>
        <dbReference type="SAM" id="Phobius"/>
    </source>
</evidence>
<keyword evidence="3 5" id="KW-1133">Transmembrane helix</keyword>
<dbReference type="InterPro" id="IPR012451">
    <property type="entry name" value="DUF1656"/>
</dbReference>
<evidence type="ECO:0000256" key="4">
    <source>
        <dbReference type="ARBA" id="ARBA00023136"/>
    </source>
</evidence>
<evidence type="ECO:0000313" key="7">
    <source>
        <dbReference type="Proteomes" id="UP000002440"/>
    </source>
</evidence>
<proteinExistence type="predicted"/>
<dbReference type="KEGG" id="mfa:Mfla_2584"/>
<dbReference type="eggNOG" id="ENOG5033A7D">
    <property type="taxonomic scope" value="Bacteria"/>
</dbReference>
<keyword evidence="7" id="KW-1185">Reference proteome</keyword>
<keyword evidence="4 5" id="KW-0472">Membrane</keyword>
<dbReference type="EMBL" id="CP000284">
    <property type="protein sequence ID" value="ABE50849.1"/>
    <property type="molecule type" value="Genomic_DNA"/>
</dbReference>
<evidence type="ECO:0000313" key="6">
    <source>
        <dbReference type="EMBL" id="ABE50849.1"/>
    </source>
</evidence>
<keyword evidence="2 5" id="KW-0812">Transmembrane</keyword>
<evidence type="ECO:0000256" key="1">
    <source>
        <dbReference type="ARBA" id="ARBA00022475"/>
    </source>
</evidence>
<evidence type="ECO:0008006" key="8">
    <source>
        <dbReference type="Google" id="ProtNLM"/>
    </source>
</evidence>
<dbReference type="Pfam" id="PF07869">
    <property type="entry name" value="DUF1656"/>
    <property type="match status" value="1"/>
</dbReference>
<organism evidence="6 7">
    <name type="scientific">Methylobacillus flagellatus (strain ATCC 51484 / DSM 6875 / VKM B-1610 / KT)</name>
    <dbReference type="NCBI Taxonomy" id="265072"/>
    <lineage>
        <taxon>Bacteria</taxon>
        <taxon>Pseudomonadati</taxon>
        <taxon>Pseudomonadota</taxon>
        <taxon>Betaproteobacteria</taxon>
        <taxon>Nitrosomonadales</taxon>
        <taxon>Methylophilaceae</taxon>
        <taxon>Methylobacillus</taxon>
    </lineage>
</organism>
<evidence type="ECO:0000256" key="3">
    <source>
        <dbReference type="ARBA" id="ARBA00022989"/>
    </source>
</evidence>